<feature type="DNA-binding region" description="H-T-H motif" evidence="2">
    <location>
        <begin position="31"/>
        <end position="50"/>
    </location>
</feature>
<dbReference type="Proteomes" id="UP001320544">
    <property type="component" value="Chromosome"/>
</dbReference>
<reference evidence="4 5" key="1">
    <citation type="submission" date="2022-01" db="EMBL/GenBank/DDBJ databases">
        <title>Novel bile acid biosynthetic pathways are enriched in the microbiome of centenarians.</title>
        <authorList>
            <person name="Sato Y."/>
            <person name="Atarashi K."/>
            <person name="Plichta R.D."/>
            <person name="Arai Y."/>
            <person name="Sasajima S."/>
            <person name="Kearney M.S."/>
            <person name="Suda W."/>
            <person name="Takeshita K."/>
            <person name="Sasaki T."/>
            <person name="Okamoto S."/>
            <person name="Skelly N.A."/>
            <person name="Okamura Y."/>
            <person name="Vlamakis H."/>
            <person name="Li Y."/>
            <person name="Tanoue T."/>
            <person name="Takei H."/>
            <person name="Nittono H."/>
            <person name="Narushima S."/>
            <person name="Irie J."/>
            <person name="Itoh H."/>
            <person name="Moriya K."/>
            <person name="Sugiura Y."/>
            <person name="Suematsu M."/>
            <person name="Moritoki N."/>
            <person name="Shibata S."/>
            <person name="Littman R.D."/>
            <person name="Fischbach A.M."/>
            <person name="Uwamino Y."/>
            <person name="Inoue T."/>
            <person name="Honda A."/>
            <person name="Hattori M."/>
            <person name="Murai T."/>
            <person name="Xavier J.R."/>
            <person name="Hirose N."/>
            <person name="Honda K."/>
        </authorList>
    </citation>
    <scope>NUCLEOTIDE SEQUENCE [LARGE SCALE GENOMIC DNA]</scope>
    <source>
        <strain evidence="4 5">CE91-St30</strain>
    </source>
</reference>
<sequence length="184" mass="21168">MKQDHRVRLTKMMLRDSFFDLMQEKPVGKITVKELCDKAGVNRATFYSHYTDIYALYEEIERDLAQTIMHSLSTTINGGSLEAFSKDICTIIAQNEKLCMAFFGEYSDPDMLLRIVDRFRERSIAMWNRTRPDLASSELDRFYTFMANGCLAIIRSWVQSGMKESAEDVARFIEKMADSGLAAL</sequence>
<keyword evidence="5" id="KW-1185">Reference proteome</keyword>
<dbReference type="SUPFAM" id="SSF46689">
    <property type="entry name" value="Homeodomain-like"/>
    <property type="match status" value="1"/>
</dbReference>
<protein>
    <submittedName>
        <fullName evidence="4">TetR family transcriptional regulator</fullName>
    </submittedName>
</protein>
<organism evidence="4 5">
    <name type="scientific">Raoultibacter timonensis</name>
    <dbReference type="NCBI Taxonomy" id="1907662"/>
    <lineage>
        <taxon>Bacteria</taxon>
        <taxon>Bacillati</taxon>
        <taxon>Actinomycetota</taxon>
        <taxon>Coriobacteriia</taxon>
        <taxon>Eggerthellales</taxon>
        <taxon>Eggerthellaceae</taxon>
        <taxon>Raoultibacter</taxon>
    </lineage>
</organism>
<dbReference type="InterPro" id="IPR039532">
    <property type="entry name" value="TetR_C_Firmicutes"/>
</dbReference>
<evidence type="ECO:0000313" key="4">
    <source>
        <dbReference type="EMBL" id="BDE95239.1"/>
    </source>
</evidence>
<proteinExistence type="predicted"/>
<gene>
    <name evidence="4" type="ORF">CE91St30_05720</name>
</gene>
<evidence type="ECO:0000259" key="3">
    <source>
        <dbReference type="PROSITE" id="PS50977"/>
    </source>
</evidence>
<dbReference type="InterPro" id="IPR001647">
    <property type="entry name" value="HTH_TetR"/>
</dbReference>
<feature type="domain" description="HTH tetR-type" evidence="3">
    <location>
        <begin position="8"/>
        <end position="68"/>
    </location>
</feature>
<dbReference type="PANTHER" id="PTHR43479">
    <property type="entry name" value="ACREF/ENVCD OPERON REPRESSOR-RELATED"/>
    <property type="match status" value="1"/>
</dbReference>
<name>A0ABM7WGH3_9ACTN</name>
<dbReference type="RefSeq" id="WP_180995131.1">
    <property type="nucleotide sequence ID" value="NZ_AP025564.1"/>
</dbReference>
<dbReference type="Gene3D" id="1.10.357.10">
    <property type="entry name" value="Tetracycline Repressor, domain 2"/>
    <property type="match status" value="1"/>
</dbReference>
<dbReference type="InterPro" id="IPR050624">
    <property type="entry name" value="HTH-type_Tx_Regulator"/>
</dbReference>
<dbReference type="EMBL" id="AP025564">
    <property type="protein sequence ID" value="BDE95239.1"/>
    <property type="molecule type" value="Genomic_DNA"/>
</dbReference>
<evidence type="ECO:0000313" key="5">
    <source>
        <dbReference type="Proteomes" id="UP001320544"/>
    </source>
</evidence>
<evidence type="ECO:0000256" key="2">
    <source>
        <dbReference type="PROSITE-ProRule" id="PRU00335"/>
    </source>
</evidence>
<evidence type="ECO:0000256" key="1">
    <source>
        <dbReference type="ARBA" id="ARBA00023125"/>
    </source>
</evidence>
<dbReference type="InterPro" id="IPR009057">
    <property type="entry name" value="Homeodomain-like_sf"/>
</dbReference>
<dbReference type="PROSITE" id="PS50977">
    <property type="entry name" value="HTH_TETR_2"/>
    <property type="match status" value="1"/>
</dbReference>
<dbReference type="Pfam" id="PF14278">
    <property type="entry name" value="TetR_C_8"/>
    <property type="match status" value="1"/>
</dbReference>
<dbReference type="PANTHER" id="PTHR43479:SF7">
    <property type="entry name" value="TETR-FAMILY TRANSCRIPTIONAL REGULATOR"/>
    <property type="match status" value="1"/>
</dbReference>
<keyword evidence="1 2" id="KW-0238">DNA-binding</keyword>
<accession>A0ABM7WGH3</accession>
<dbReference type="Pfam" id="PF00440">
    <property type="entry name" value="TetR_N"/>
    <property type="match status" value="1"/>
</dbReference>